<evidence type="ECO:0000313" key="3">
    <source>
        <dbReference type="EMBL" id="KAK3289122.1"/>
    </source>
</evidence>
<dbReference type="Pfam" id="PF12237">
    <property type="entry name" value="PCIF1_WW"/>
    <property type="match status" value="1"/>
</dbReference>
<gene>
    <name evidence="3" type="ORF">CYMTET_3428</name>
</gene>
<dbReference type="InterPro" id="IPR039881">
    <property type="entry name" value="PCIF1-like"/>
</dbReference>
<dbReference type="InterPro" id="IPR022035">
    <property type="entry name" value="PCIF1_WW"/>
</dbReference>
<dbReference type="PANTHER" id="PTHR21727">
    <property type="entry name" value="PHOSPHORYLATED CTD INTERACTING FACTOR 1"/>
    <property type="match status" value="1"/>
</dbReference>
<feature type="region of interest" description="Disordered" evidence="1">
    <location>
        <begin position="384"/>
        <end position="419"/>
    </location>
</feature>
<dbReference type="Proteomes" id="UP001190700">
    <property type="component" value="Unassembled WGS sequence"/>
</dbReference>
<feature type="region of interest" description="Disordered" evidence="1">
    <location>
        <begin position="772"/>
        <end position="796"/>
    </location>
</feature>
<feature type="compositionally biased region" description="Basic and acidic residues" evidence="1">
    <location>
        <begin position="403"/>
        <end position="416"/>
    </location>
</feature>
<evidence type="ECO:0000259" key="2">
    <source>
        <dbReference type="Pfam" id="PF12237"/>
    </source>
</evidence>
<sequence>MKRIYGLPVNGTPNELNTEEKEEYGLGLQSLQAIYAQEVYSGLAGAVQSEEDKGVQMGYGKRERNLQTRQRMSQVSRSTAGLLEKHFEARGHNNNRGKLKMGLQTQTNTLRKMNALNEYGVHVKGVGSHMRELTKETLPIMRQLGKAKRVYTDAEMEGTTRTTKHLRRMDMEYRDPQAQPTTTGSEKLGTVNVVQETKTQQATKQINFTKLLTLFKNYPDLKDLTTADGKRAIPLKALKATGGRTHDSNTATKIAHGMLHLYPYICETQPNDIKKPGDHWDHAWNRRLKPEYVQERKTGELEKYAKSTASMSKISDWPAQIKALHEAGNSLEDILQLLSMYPLANQTKHFEQAGVEWTEQDKEVLGIETEDQEKEEDDMMLTRRPLGRTKRKSKQQDRGQWARQEDPMETPGREETYTPTRILASRQYLHNYTDVTSKVTQYETRWTNGEGNEQTTWSTEETIRTHLLIHNPSSDQGWKNLVEEWESNKQDKRAKREPVDEILAGQPSSEQRYWKQVTHLDVCSRETNPDQDIRHITGTLKDRQLRTEGGTTYCYEPEGSLIGTLSTVKVRELYDRYAEAVGDGAAQRPTEKQLVKRLELNLEHKIHVDAFEEEIAQLLIRYSSKAEMKHRKRNLQNHWTFPPEMMEAIHTAMGVQTEVFASPLNVHKNTKTYYSQYPRDSVFGAVGSAWEARWEQLGAYQFNPEYTAGDLYRALKKAINSTKTVEPVLGVGIYPTYAKSPYMKLLNKHMGYRVHELLEVKEGQFNFLPPDHWMQGGGKGNTEEGTGDRDPQLRTY</sequence>
<dbReference type="AlphaFoldDB" id="A0AAE0H3C4"/>
<dbReference type="PANTHER" id="PTHR21727:SF0">
    <property type="entry name" value="MRNA (2'-O-METHYLADENOSINE-N(6)-)-METHYLTRANSFERASE"/>
    <property type="match status" value="1"/>
</dbReference>
<feature type="domain" description="PCIF1 WW" evidence="2">
    <location>
        <begin position="606"/>
        <end position="746"/>
    </location>
</feature>
<dbReference type="GO" id="GO:0099122">
    <property type="term" value="F:RNA polymerase II C-terminal domain binding"/>
    <property type="evidence" value="ECO:0007669"/>
    <property type="project" value="InterPro"/>
</dbReference>
<comment type="caution">
    <text evidence="3">The sequence shown here is derived from an EMBL/GenBank/DDBJ whole genome shotgun (WGS) entry which is preliminary data.</text>
</comment>
<protein>
    <recommendedName>
        <fullName evidence="2">PCIF1 WW domain-containing protein</fullName>
    </recommendedName>
</protein>
<evidence type="ECO:0000313" key="4">
    <source>
        <dbReference type="Proteomes" id="UP001190700"/>
    </source>
</evidence>
<proteinExistence type="predicted"/>
<dbReference type="GO" id="GO:0016422">
    <property type="term" value="F:mRNA (2'-O-methyladenosine-N6-)-methyltransferase activity"/>
    <property type="evidence" value="ECO:0007669"/>
    <property type="project" value="InterPro"/>
</dbReference>
<accession>A0AAE0H3C4</accession>
<evidence type="ECO:0000256" key="1">
    <source>
        <dbReference type="SAM" id="MobiDB-lite"/>
    </source>
</evidence>
<dbReference type="EMBL" id="LGRX02000231">
    <property type="protein sequence ID" value="KAK3289122.1"/>
    <property type="molecule type" value="Genomic_DNA"/>
</dbReference>
<reference evidence="3 4" key="1">
    <citation type="journal article" date="2015" name="Genome Biol. Evol.">
        <title>Comparative Genomics of a Bacterivorous Green Alga Reveals Evolutionary Causalities and Consequences of Phago-Mixotrophic Mode of Nutrition.</title>
        <authorList>
            <person name="Burns J.A."/>
            <person name="Paasch A."/>
            <person name="Narechania A."/>
            <person name="Kim E."/>
        </authorList>
    </citation>
    <scope>NUCLEOTIDE SEQUENCE [LARGE SCALE GENOMIC DNA]</scope>
    <source>
        <strain evidence="3 4">PLY_AMNH</strain>
    </source>
</reference>
<name>A0AAE0H3C4_9CHLO</name>
<organism evidence="3 4">
    <name type="scientific">Cymbomonas tetramitiformis</name>
    <dbReference type="NCBI Taxonomy" id="36881"/>
    <lineage>
        <taxon>Eukaryota</taxon>
        <taxon>Viridiplantae</taxon>
        <taxon>Chlorophyta</taxon>
        <taxon>Pyramimonadophyceae</taxon>
        <taxon>Pyramimonadales</taxon>
        <taxon>Pyramimonadaceae</taxon>
        <taxon>Cymbomonas</taxon>
    </lineage>
</organism>
<feature type="compositionally biased region" description="Basic and acidic residues" evidence="1">
    <location>
        <begin position="786"/>
        <end position="796"/>
    </location>
</feature>
<keyword evidence="4" id="KW-1185">Reference proteome</keyword>